<evidence type="ECO:0000256" key="1">
    <source>
        <dbReference type="ARBA" id="ARBA00004496"/>
    </source>
</evidence>
<dbReference type="PANTHER" id="PTHR45832">
    <property type="entry name" value="SERINE/THREONINE-PROTEIN KINASE SAMKA-RELATED-RELATED"/>
    <property type="match status" value="1"/>
</dbReference>
<evidence type="ECO:0000256" key="9">
    <source>
        <dbReference type="ARBA" id="ARBA00022840"/>
    </source>
</evidence>
<gene>
    <name evidence="17" type="primary">20210349</name>
    <name evidence="16" type="ORF">HELRODRAFT_185904</name>
</gene>
<keyword evidence="18" id="KW-1185">Reference proteome</keyword>
<evidence type="ECO:0000313" key="18">
    <source>
        <dbReference type="Proteomes" id="UP000015101"/>
    </source>
</evidence>
<evidence type="ECO:0000256" key="12">
    <source>
        <dbReference type="PROSITE-ProRule" id="PRU10141"/>
    </source>
</evidence>
<dbReference type="EMBL" id="AMQM01006258">
    <property type="status" value="NOT_ANNOTATED_CDS"/>
    <property type="molecule type" value="Genomic_DNA"/>
</dbReference>
<organism evidence="17 18">
    <name type="scientific">Helobdella robusta</name>
    <name type="common">Californian leech</name>
    <dbReference type="NCBI Taxonomy" id="6412"/>
    <lineage>
        <taxon>Eukaryota</taxon>
        <taxon>Metazoa</taxon>
        <taxon>Spiralia</taxon>
        <taxon>Lophotrochozoa</taxon>
        <taxon>Annelida</taxon>
        <taxon>Clitellata</taxon>
        <taxon>Hirudinea</taxon>
        <taxon>Rhynchobdellida</taxon>
        <taxon>Glossiphoniidae</taxon>
        <taxon>Helobdella</taxon>
    </lineage>
</organism>
<reference evidence="17" key="3">
    <citation type="submission" date="2015-06" db="UniProtKB">
        <authorList>
            <consortium name="EnsemblMetazoa"/>
        </authorList>
    </citation>
    <scope>IDENTIFICATION</scope>
</reference>
<dbReference type="EC" id="2.7.11.1" evidence="3"/>
<feature type="compositionally biased region" description="Polar residues" evidence="14">
    <location>
        <begin position="99"/>
        <end position="108"/>
    </location>
</feature>
<dbReference type="OMA" id="CANIDGD"/>
<dbReference type="PANTHER" id="PTHR45832:SF22">
    <property type="entry name" value="SERINE_THREONINE-PROTEIN KINASE SAMKA-RELATED"/>
    <property type="match status" value="1"/>
</dbReference>
<protein>
    <recommendedName>
        <fullName evidence="3">non-specific serine/threonine protein kinase</fullName>
        <ecNumber evidence="3">2.7.11.1</ecNumber>
    </recommendedName>
</protein>
<dbReference type="Gene3D" id="3.30.200.20">
    <property type="entry name" value="Phosphorylase Kinase, domain 1"/>
    <property type="match status" value="1"/>
</dbReference>
<dbReference type="Pfam" id="PF00069">
    <property type="entry name" value="Pkinase"/>
    <property type="match status" value="1"/>
</dbReference>
<dbReference type="InterPro" id="IPR017441">
    <property type="entry name" value="Protein_kinase_ATP_BS"/>
</dbReference>
<reference evidence="18" key="1">
    <citation type="submission" date="2012-12" db="EMBL/GenBank/DDBJ databases">
        <authorList>
            <person name="Hellsten U."/>
            <person name="Grimwood J."/>
            <person name="Chapman J.A."/>
            <person name="Shapiro H."/>
            <person name="Aerts A."/>
            <person name="Otillar R.P."/>
            <person name="Terry A.Y."/>
            <person name="Boore J.L."/>
            <person name="Simakov O."/>
            <person name="Marletaz F."/>
            <person name="Cho S.-J."/>
            <person name="Edsinger-Gonzales E."/>
            <person name="Havlak P."/>
            <person name="Kuo D.-H."/>
            <person name="Larsson T."/>
            <person name="Lv J."/>
            <person name="Arendt D."/>
            <person name="Savage R."/>
            <person name="Osoegawa K."/>
            <person name="de Jong P."/>
            <person name="Lindberg D.R."/>
            <person name="Seaver E.C."/>
            <person name="Weisblat D.A."/>
            <person name="Putnam N.H."/>
            <person name="Grigoriev I.V."/>
            <person name="Rokhsar D.S."/>
        </authorList>
    </citation>
    <scope>NUCLEOTIDE SEQUENCE</scope>
</reference>
<evidence type="ECO:0000256" key="2">
    <source>
        <dbReference type="ARBA" id="ARBA00008874"/>
    </source>
</evidence>
<name>T1FNF2_HELRO</name>
<feature type="domain" description="Protein kinase" evidence="15">
    <location>
        <begin position="181"/>
        <end position="436"/>
    </location>
</feature>
<dbReference type="PROSITE" id="PS00107">
    <property type="entry name" value="PROTEIN_KINASE_ATP"/>
    <property type="match status" value="1"/>
</dbReference>
<dbReference type="KEGG" id="hro:HELRODRAFT_185904"/>
<dbReference type="Proteomes" id="UP000015101">
    <property type="component" value="Unassembled WGS sequence"/>
</dbReference>
<evidence type="ECO:0000256" key="14">
    <source>
        <dbReference type="SAM" id="MobiDB-lite"/>
    </source>
</evidence>
<dbReference type="PROSITE" id="PS50011">
    <property type="entry name" value="PROTEIN_KINASE_DOM"/>
    <property type="match status" value="1"/>
</dbReference>
<evidence type="ECO:0000256" key="8">
    <source>
        <dbReference type="ARBA" id="ARBA00022777"/>
    </source>
</evidence>
<keyword evidence="5 13" id="KW-0723">Serine/threonine-protein kinase</keyword>
<proteinExistence type="inferred from homology"/>
<evidence type="ECO:0000259" key="15">
    <source>
        <dbReference type="PROSITE" id="PS50011"/>
    </source>
</evidence>
<keyword evidence="6" id="KW-0808">Transferase</keyword>
<feature type="compositionally biased region" description="Polar residues" evidence="14">
    <location>
        <begin position="127"/>
        <end position="138"/>
    </location>
</feature>
<dbReference type="AlphaFoldDB" id="T1FNF2"/>
<comment type="catalytic activity">
    <reaction evidence="10">
        <text>L-threonyl-[protein] + ATP = O-phospho-L-threonyl-[protein] + ADP + H(+)</text>
        <dbReference type="Rhea" id="RHEA:46608"/>
        <dbReference type="Rhea" id="RHEA-COMP:11060"/>
        <dbReference type="Rhea" id="RHEA-COMP:11605"/>
        <dbReference type="ChEBI" id="CHEBI:15378"/>
        <dbReference type="ChEBI" id="CHEBI:30013"/>
        <dbReference type="ChEBI" id="CHEBI:30616"/>
        <dbReference type="ChEBI" id="CHEBI:61977"/>
        <dbReference type="ChEBI" id="CHEBI:456216"/>
        <dbReference type="EC" id="2.7.11.1"/>
    </reaction>
</comment>
<comment type="similarity">
    <text evidence="2">Belongs to the protein kinase superfamily. STE Ser/Thr protein kinase family. STE20 subfamily.</text>
</comment>
<dbReference type="PROSITE" id="PS00108">
    <property type="entry name" value="PROTEIN_KINASE_ST"/>
    <property type="match status" value="1"/>
</dbReference>
<dbReference type="InterPro" id="IPR000095">
    <property type="entry name" value="CRIB_dom"/>
</dbReference>
<keyword evidence="7 12" id="KW-0547">Nucleotide-binding</keyword>
<dbReference type="FunFam" id="3.30.200.20:FF:000705">
    <property type="entry name" value="Non-specific serine/threonine protein kinase"/>
    <property type="match status" value="1"/>
</dbReference>
<accession>T1FNF2</accession>
<dbReference type="InterPro" id="IPR036936">
    <property type="entry name" value="CRIB_dom_sf"/>
</dbReference>
<dbReference type="FunFam" id="1.10.510.10:FF:000011">
    <property type="entry name" value="Non-specific serine/threonine protein kinase"/>
    <property type="match status" value="1"/>
</dbReference>
<dbReference type="CDD" id="cd06614">
    <property type="entry name" value="STKc_PAK"/>
    <property type="match status" value="1"/>
</dbReference>
<dbReference type="InterPro" id="IPR008271">
    <property type="entry name" value="Ser/Thr_kinase_AS"/>
</dbReference>
<dbReference type="HOGENOM" id="CLU_000288_26_6_1"/>
<comment type="catalytic activity">
    <reaction evidence="11">
        <text>L-seryl-[protein] + ATP = O-phospho-L-seryl-[protein] + ADP + H(+)</text>
        <dbReference type="Rhea" id="RHEA:17989"/>
        <dbReference type="Rhea" id="RHEA-COMP:9863"/>
        <dbReference type="Rhea" id="RHEA-COMP:11604"/>
        <dbReference type="ChEBI" id="CHEBI:15378"/>
        <dbReference type="ChEBI" id="CHEBI:29999"/>
        <dbReference type="ChEBI" id="CHEBI:30616"/>
        <dbReference type="ChEBI" id="CHEBI:83421"/>
        <dbReference type="ChEBI" id="CHEBI:456216"/>
        <dbReference type="EC" id="2.7.11.1"/>
    </reaction>
</comment>
<feature type="compositionally biased region" description="Basic and acidic residues" evidence="14">
    <location>
        <begin position="112"/>
        <end position="126"/>
    </location>
</feature>
<dbReference type="RefSeq" id="XP_009024347.1">
    <property type="nucleotide sequence ID" value="XM_009026099.1"/>
</dbReference>
<evidence type="ECO:0000313" key="16">
    <source>
        <dbReference type="EMBL" id="ESN97518.1"/>
    </source>
</evidence>
<evidence type="ECO:0000256" key="3">
    <source>
        <dbReference type="ARBA" id="ARBA00012513"/>
    </source>
</evidence>
<dbReference type="GO" id="GO:0005524">
    <property type="term" value="F:ATP binding"/>
    <property type="evidence" value="ECO:0007669"/>
    <property type="project" value="UniProtKB-UniRule"/>
</dbReference>
<keyword evidence="9 12" id="KW-0067">ATP-binding</keyword>
<reference evidence="16 18" key="2">
    <citation type="journal article" date="2013" name="Nature">
        <title>Insights into bilaterian evolution from three spiralian genomes.</title>
        <authorList>
            <person name="Simakov O."/>
            <person name="Marletaz F."/>
            <person name="Cho S.J."/>
            <person name="Edsinger-Gonzales E."/>
            <person name="Havlak P."/>
            <person name="Hellsten U."/>
            <person name="Kuo D.H."/>
            <person name="Larsson T."/>
            <person name="Lv J."/>
            <person name="Arendt D."/>
            <person name="Savage R."/>
            <person name="Osoegawa K."/>
            <person name="de Jong P."/>
            <person name="Grimwood J."/>
            <person name="Chapman J.A."/>
            <person name="Shapiro H."/>
            <person name="Aerts A."/>
            <person name="Otillar R.P."/>
            <person name="Terry A.Y."/>
            <person name="Boore J.L."/>
            <person name="Grigoriev I.V."/>
            <person name="Lindberg D.R."/>
            <person name="Seaver E.C."/>
            <person name="Weisblat D.A."/>
            <person name="Putnam N.H."/>
            <person name="Rokhsar D.S."/>
        </authorList>
    </citation>
    <scope>NUCLEOTIDE SEQUENCE</scope>
</reference>
<keyword evidence="4" id="KW-0963">Cytoplasm</keyword>
<dbReference type="SUPFAM" id="SSF56112">
    <property type="entry name" value="Protein kinase-like (PK-like)"/>
    <property type="match status" value="1"/>
</dbReference>
<dbReference type="GO" id="GO:0005737">
    <property type="term" value="C:cytoplasm"/>
    <property type="evidence" value="ECO:0007669"/>
    <property type="project" value="UniProtKB-SubCell"/>
</dbReference>
<evidence type="ECO:0000256" key="10">
    <source>
        <dbReference type="ARBA" id="ARBA00047899"/>
    </source>
</evidence>
<evidence type="ECO:0000256" key="11">
    <source>
        <dbReference type="ARBA" id="ARBA00048679"/>
    </source>
</evidence>
<keyword evidence="8" id="KW-0418">Kinase</keyword>
<dbReference type="InParanoid" id="T1FNF2"/>
<dbReference type="Gene3D" id="1.10.510.10">
    <property type="entry name" value="Transferase(Phosphotransferase) domain 1"/>
    <property type="match status" value="1"/>
</dbReference>
<dbReference type="STRING" id="6412.T1FNF2"/>
<dbReference type="InterPro" id="IPR000719">
    <property type="entry name" value="Prot_kinase_dom"/>
</dbReference>
<dbReference type="CTD" id="20210349"/>
<dbReference type="InterPro" id="IPR051931">
    <property type="entry name" value="PAK3-like"/>
</dbReference>
<feature type="region of interest" description="Disordered" evidence="14">
    <location>
        <begin position="99"/>
        <end position="160"/>
    </location>
</feature>
<dbReference type="EnsemblMetazoa" id="HelroT185904">
    <property type="protein sequence ID" value="HelroP185904"/>
    <property type="gene ID" value="HelroG185904"/>
</dbReference>
<dbReference type="SMART" id="SM00220">
    <property type="entry name" value="S_TKc"/>
    <property type="match status" value="1"/>
</dbReference>
<dbReference type="Gene3D" id="3.90.810.10">
    <property type="entry name" value="CRIB domain"/>
    <property type="match status" value="1"/>
</dbReference>
<dbReference type="OrthoDB" id="2914378at2759"/>
<dbReference type="InterPro" id="IPR011009">
    <property type="entry name" value="Kinase-like_dom_sf"/>
</dbReference>
<evidence type="ECO:0000256" key="5">
    <source>
        <dbReference type="ARBA" id="ARBA00022527"/>
    </source>
</evidence>
<dbReference type="GO" id="GO:0004674">
    <property type="term" value="F:protein serine/threonine kinase activity"/>
    <property type="evidence" value="ECO:0007669"/>
    <property type="project" value="UniProtKB-KW"/>
</dbReference>
<evidence type="ECO:0000256" key="13">
    <source>
        <dbReference type="RuleBase" id="RU000304"/>
    </source>
</evidence>
<dbReference type="Pfam" id="PF00786">
    <property type="entry name" value="PBD"/>
    <property type="match status" value="1"/>
</dbReference>
<evidence type="ECO:0000256" key="7">
    <source>
        <dbReference type="ARBA" id="ARBA00022741"/>
    </source>
</evidence>
<feature type="binding site" evidence="12">
    <location>
        <position position="211"/>
    </location>
    <ligand>
        <name>ATP</name>
        <dbReference type="ChEBI" id="CHEBI:30616"/>
    </ligand>
</feature>
<evidence type="ECO:0000256" key="6">
    <source>
        <dbReference type="ARBA" id="ARBA00022679"/>
    </source>
</evidence>
<comment type="subcellular location">
    <subcellularLocation>
        <location evidence="1">Cytoplasm</location>
    </subcellularLocation>
</comment>
<evidence type="ECO:0000313" key="17">
    <source>
        <dbReference type="EnsemblMetazoa" id="HelroP185904"/>
    </source>
</evidence>
<dbReference type="GeneID" id="20210349"/>
<sequence>MTSFIKKIMRPKTKVYGKQGSVKESQAMNITAPTDFKQVLHITFKDGQIVGLPDVWGEWLSASDISLEEQKKNPEAVYTALKTYESSVKYKDHQKFMLQNDNSTNLSASEDLESKRKSSDDNDPKKTTSNGKSPNQPASKEGAPKNIQCRRNNKAPDKMTEEEVMQAFRDLVSKDDPLKKYDIKQKVGSGASGTVCVATDRQTNHAVAIKKMDLSNQPKKELIITEIEVMKQHQHENIVNFLDCYLVEGPGSRELWVAMEYLEGGALTDVVMETILKENQIAGITKRCTDALAYLHSQEIIHRDIKSDNVLLGMNGEVKLTDFGFCAQITQDRDKRNTMVGTPYWMAPEVVSRKQYGYKVDVWSLGIMVIEMIEGEPPYLNETPIRALYLIASNGKPQIKDKSKLSPDIVNFLDKCLEVEVEKRATCKELMSHPFLGLPVDMTSLRQNILAAKEAASKSF</sequence>
<dbReference type="EMBL" id="KB097336">
    <property type="protein sequence ID" value="ESN97518.1"/>
    <property type="molecule type" value="Genomic_DNA"/>
</dbReference>
<dbReference type="eggNOG" id="KOG0578">
    <property type="taxonomic scope" value="Eukaryota"/>
</dbReference>
<evidence type="ECO:0000256" key="4">
    <source>
        <dbReference type="ARBA" id="ARBA00022490"/>
    </source>
</evidence>